<evidence type="ECO:0000256" key="3">
    <source>
        <dbReference type="ARBA" id="ARBA00011970"/>
    </source>
</evidence>
<keyword evidence="7 8" id="KW-0802">TPR repeat</keyword>
<keyword evidence="5 10" id="KW-0808">Transferase</keyword>
<gene>
    <name evidence="10" type="ORF">ENR15_20430</name>
</gene>
<dbReference type="Pfam" id="PF13174">
    <property type="entry name" value="TPR_6"/>
    <property type="match status" value="1"/>
</dbReference>
<dbReference type="GO" id="GO:0097363">
    <property type="term" value="F:protein O-acetylglucosaminyltransferase activity"/>
    <property type="evidence" value="ECO:0007669"/>
    <property type="project" value="UniProtKB-EC"/>
</dbReference>
<accession>A0A7C3ZPL9</accession>
<proteinExistence type="inferred from homology"/>
<evidence type="ECO:0000256" key="8">
    <source>
        <dbReference type="PROSITE-ProRule" id="PRU00339"/>
    </source>
</evidence>
<evidence type="ECO:0000313" key="10">
    <source>
        <dbReference type="EMBL" id="HGG02941.1"/>
    </source>
</evidence>
<feature type="domain" description="O-GlcNAc transferase C-terminal" evidence="9">
    <location>
        <begin position="529"/>
        <end position="704"/>
    </location>
</feature>
<keyword evidence="6" id="KW-0677">Repeat</keyword>
<evidence type="ECO:0000259" key="9">
    <source>
        <dbReference type="Pfam" id="PF13844"/>
    </source>
</evidence>
<feature type="repeat" description="TPR" evidence="8">
    <location>
        <begin position="48"/>
        <end position="81"/>
    </location>
</feature>
<evidence type="ECO:0000256" key="7">
    <source>
        <dbReference type="ARBA" id="ARBA00022803"/>
    </source>
</evidence>
<dbReference type="InterPro" id="IPR019734">
    <property type="entry name" value="TPR_rpt"/>
</dbReference>
<protein>
    <recommendedName>
        <fullName evidence="3">protein O-GlcNAc transferase</fullName>
        <ecNumber evidence="3">2.4.1.255</ecNumber>
    </recommendedName>
</protein>
<evidence type="ECO:0000256" key="2">
    <source>
        <dbReference type="ARBA" id="ARBA00005386"/>
    </source>
</evidence>
<comment type="caution">
    <text evidence="10">The sequence shown here is derived from an EMBL/GenBank/DDBJ whole genome shotgun (WGS) entry which is preliminary data.</text>
</comment>
<dbReference type="PANTHER" id="PTHR44835:SF1">
    <property type="entry name" value="PROTEIN O-GLCNAC TRANSFERASE"/>
    <property type="match status" value="1"/>
</dbReference>
<sequence>MKSEEILKLAPEASDAWRSLGMVYYRQERWEDALEALEQAIRLDPTHAQGHYGLGLVWAQMGYWATAVDCYREALRLAPDDLDIYYSLGDALAALGQRAEAEAVWRSGLAVQPNYRSYLHLGNGLMRLLLFDEAIGCYQTALQLKPRHPDIIENLALAFAAKGDNITASLYFGYAAYRRHHYAEAINYYSTFQAKSQPDADFYIALADCYQNLTQWETAQATYDQGIAHYPHDIPLRMALIRALEERGETKAAINAAQSSLAQIPASLELQLSHQRLLPIIYDNEAEIEIYRARFQRELETNVNTTSLATPTDRHNALNALNWGTNFYLAYQGKNDLPLQQMYGKFVTQIMAANYPQWSQALPMPPVQGKIRIGYVSSCMYAHTVGIVFWGWLQNANRQDFEIYCYYVGQPEDWMTELYRMACDKFYHITSGVAAASEQIIADRLQILIFLDIGISPQMTQLAGLRLAPVQCVTWGHPVTSGLPNIDYFISADLMEPDNASHHYSEKLITLPNLGIFYQKPVVPVSQKNRSDFGLPNDVVLYLCSQSLFKYLPQYDFIFGEIIANVPKGHLIFLGHKHQKVTDYFCHRLKRVFTIAGLKFDDYCTILPRLSKADYWHINCLSDVFLDSFDFSGFLTTLESTAVGLPVVTRPGEFMRGRQSWGILRRLGVTETAAQDESEYIKIAVRLGNDRDWRENLRQRLRIAGSDAGSIGSAQLYADRQGVAALEEFFREVVGKGGGRCG</sequence>
<reference evidence="10" key="1">
    <citation type="journal article" date="2020" name="mSystems">
        <title>Genome- and Community-Level Interaction Insights into Carbon Utilization and Element Cycling Functions of Hydrothermarchaeota in Hydrothermal Sediment.</title>
        <authorList>
            <person name="Zhou Z."/>
            <person name="Liu Y."/>
            <person name="Xu W."/>
            <person name="Pan J."/>
            <person name="Luo Z.H."/>
            <person name="Li M."/>
        </authorList>
    </citation>
    <scope>NUCLEOTIDE SEQUENCE [LARGE SCALE GENOMIC DNA]</scope>
    <source>
        <strain evidence="10">SpSt-374</strain>
    </source>
</reference>
<dbReference type="EC" id="2.4.1.255" evidence="3"/>
<dbReference type="Gene3D" id="1.25.40.10">
    <property type="entry name" value="Tetratricopeptide repeat domain"/>
    <property type="match status" value="3"/>
</dbReference>
<dbReference type="Gene3D" id="3.40.50.2000">
    <property type="entry name" value="Glycogen Phosphorylase B"/>
    <property type="match status" value="1"/>
</dbReference>
<dbReference type="Pfam" id="PF13844">
    <property type="entry name" value="Glyco_transf_41"/>
    <property type="match status" value="2"/>
</dbReference>
<dbReference type="Gene3D" id="3.40.50.11380">
    <property type="match status" value="1"/>
</dbReference>
<dbReference type="AlphaFoldDB" id="A0A7C3ZPL9"/>
<dbReference type="PROSITE" id="PS50005">
    <property type="entry name" value="TPR"/>
    <property type="match status" value="3"/>
</dbReference>
<dbReference type="InterPro" id="IPR011990">
    <property type="entry name" value="TPR-like_helical_dom_sf"/>
</dbReference>
<evidence type="ECO:0000256" key="5">
    <source>
        <dbReference type="ARBA" id="ARBA00022679"/>
    </source>
</evidence>
<dbReference type="InterPro" id="IPR029489">
    <property type="entry name" value="OGT/SEC/SPY_C"/>
</dbReference>
<dbReference type="InterPro" id="IPR051939">
    <property type="entry name" value="Glycosyltr_41/O-GlcNAc_trsf"/>
</dbReference>
<feature type="repeat" description="TPR" evidence="8">
    <location>
        <begin position="115"/>
        <end position="148"/>
    </location>
</feature>
<name>A0A7C3ZPL9_9CYAN</name>
<dbReference type="PANTHER" id="PTHR44835">
    <property type="entry name" value="UDP-N-ACETYLGLUCOSAMINE--PEPTIDE N-ACETYLGLUCOSAMINYLTRANSFERASE SPINDLY-RELATED"/>
    <property type="match status" value="1"/>
</dbReference>
<evidence type="ECO:0000256" key="1">
    <source>
        <dbReference type="ARBA" id="ARBA00004922"/>
    </source>
</evidence>
<comment type="similarity">
    <text evidence="2">Belongs to the glycosyltransferase 41 family. O-GlcNAc transferase subfamily.</text>
</comment>
<dbReference type="SUPFAM" id="SSF48452">
    <property type="entry name" value="TPR-like"/>
    <property type="match status" value="2"/>
</dbReference>
<dbReference type="SMART" id="SM00028">
    <property type="entry name" value="TPR"/>
    <property type="match status" value="6"/>
</dbReference>
<dbReference type="Pfam" id="PF13432">
    <property type="entry name" value="TPR_16"/>
    <property type="match status" value="2"/>
</dbReference>
<dbReference type="PROSITE" id="PS50293">
    <property type="entry name" value="TPR_REGION"/>
    <property type="match status" value="1"/>
</dbReference>
<dbReference type="EMBL" id="DSPX01000202">
    <property type="protein sequence ID" value="HGG02941.1"/>
    <property type="molecule type" value="Genomic_DNA"/>
</dbReference>
<feature type="domain" description="O-GlcNAc transferase C-terminal" evidence="9">
    <location>
        <begin position="366"/>
        <end position="513"/>
    </location>
</feature>
<dbReference type="SUPFAM" id="SSF53756">
    <property type="entry name" value="UDP-Glycosyltransferase/glycogen phosphorylase"/>
    <property type="match status" value="1"/>
</dbReference>
<evidence type="ECO:0000256" key="6">
    <source>
        <dbReference type="ARBA" id="ARBA00022737"/>
    </source>
</evidence>
<organism evidence="10">
    <name type="scientific">Planktothricoides sp. SpSt-374</name>
    <dbReference type="NCBI Taxonomy" id="2282167"/>
    <lineage>
        <taxon>Bacteria</taxon>
        <taxon>Bacillati</taxon>
        <taxon>Cyanobacteriota</taxon>
        <taxon>Cyanophyceae</taxon>
        <taxon>Oscillatoriophycideae</taxon>
        <taxon>Oscillatoriales</taxon>
        <taxon>Oscillatoriaceae</taxon>
        <taxon>Planktothricoides</taxon>
    </lineage>
</organism>
<feature type="repeat" description="TPR" evidence="8">
    <location>
        <begin position="14"/>
        <end position="47"/>
    </location>
</feature>
<keyword evidence="4" id="KW-0328">Glycosyltransferase</keyword>
<evidence type="ECO:0000256" key="4">
    <source>
        <dbReference type="ARBA" id="ARBA00022676"/>
    </source>
</evidence>
<comment type="pathway">
    <text evidence="1">Protein modification; protein glycosylation.</text>
</comment>